<dbReference type="AlphaFoldDB" id="M0QD14"/>
<protein>
    <submittedName>
        <fullName evidence="1">Uncharacterized protein</fullName>
    </submittedName>
</protein>
<proteinExistence type="predicted"/>
<gene>
    <name evidence="1" type="ORF">GS4_02_00340</name>
</gene>
<comment type="caution">
    <text evidence="1">The sequence shown here is derived from an EMBL/GenBank/DDBJ whole genome shotgun (WGS) entry which is preliminary data.</text>
</comment>
<evidence type="ECO:0000313" key="1">
    <source>
        <dbReference type="EMBL" id="GAC66324.1"/>
    </source>
</evidence>
<organism evidence="1 2">
    <name type="scientific">Gordonia soli NBRC 108243</name>
    <dbReference type="NCBI Taxonomy" id="1223545"/>
    <lineage>
        <taxon>Bacteria</taxon>
        <taxon>Bacillati</taxon>
        <taxon>Actinomycetota</taxon>
        <taxon>Actinomycetes</taxon>
        <taxon>Mycobacteriales</taxon>
        <taxon>Gordoniaceae</taxon>
        <taxon>Gordonia</taxon>
    </lineage>
</organism>
<keyword evidence="2" id="KW-1185">Reference proteome</keyword>
<evidence type="ECO:0000313" key="2">
    <source>
        <dbReference type="Proteomes" id="UP000011666"/>
    </source>
</evidence>
<accession>M0QD14</accession>
<dbReference type="EMBL" id="BANX01000002">
    <property type="protein sequence ID" value="GAC66324.1"/>
    <property type="molecule type" value="Genomic_DNA"/>
</dbReference>
<reference evidence="1 2" key="1">
    <citation type="submission" date="2013-01" db="EMBL/GenBank/DDBJ databases">
        <title>Whole genome shotgun sequence of Gordonia soli NBRC 108243.</title>
        <authorList>
            <person name="Isaki-Nakamura S."/>
            <person name="Hosoyama A."/>
            <person name="Tsuchikane K."/>
            <person name="Ando Y."/>
            <person name="Baba S."/>
            <person name="Ohji S."/>
            <person name="Hamada M."/>
            <person name="Tamura T."/>
            <person name="Yamazoe A."/>
            <person name="Yamazaki S."/>
            <person name="Fujita N."/>
        </authorList>
    </citation>
    <scope>NUCLEOTIDE SEQUENCE [LARGE SCALE GENOMIC DNA]</scope>
    <source>
        <strain evidence="1 2">NBRC 108243</strain>
    </source>
</reference>
<name>M0QD14_9ACTN</name>
<dbReference type="Proteomes" id="UP000011666">
    <property type="component" value="Unassembled WGS sequence"/>
</dbReference>
<dbReference type="STRING" id="1223545.GS4_02_00340"/>
<sequence>MRNATPLTTHVVAIAASSEHARIDHRRNVVVGATVIDTVSSFGGCRDIGLSMIR</sequence>